<keyword evidence="2" id="KW-0472">Membrane</keyword>
<evidence type="ECO:0000313" key="3">
    <source>
        <dbReference type="EMBL" id="MBP1047146.1"/>
    </source>
</evidence>
<proteinExistence type="predicted"/>
<dbReference type="RefSeq" id="WP_209557926.1">
    <property type="nucleotide sequence ID" value="NZ_JAEDXU010000006.1"/>
</dbReference>
<dbReference type="EMBL" id="JAEDXU010000006">
    <property type="protein sequence ID" value="MBP1047146.1"/>
    <property type="molecule type" value="Genomic_DNA"/>
</dbReference>
<dbReference type="Proteomes" id="UP000673375">
    <property type="component" value="Unassembled WGS sequence"/>
</dbReference>
<evidence type="ECO:0000313" key="4">
    <source>
        <dbReference type="Proteomes" id="UP000673375"/>
    </source>
</evidence>
<sequence length="180" mass="20553">METKTKVIIGTIGVVLLAVASFYLQKEKTTSGNQVTEISSSQKLLSPYTPQSSEETTTSASDVIQTNPDLHLFNVAFVQAFNEYDSLVERSRRLEPYMTDDLYKYYRIEESPELTEANSTVEINAIYENVQQNSDFLNDITVTIDNVKKRMIFRVKYISEKDRHSVSEVEFLSVQDAILD</sequence>
<comment type="caution">
    <text evidence="3">The sequence shown here is derived from an EMBL/GenBank/DDBJ whole genome shotgun (WGS) entry which is preliminary data.</text>
</comment>
<feature type="transmembrane region" description="Helical" evidence="2">
    <location>
        <begin position="7"/>
        <end position="24"/>
    </location>
</feature>
<evidence type="ECO:0000256" key="1">
    <source>
        <dbReference type="SAM" id="MobiDB-lite"/>
    </source>
</evidence>
<accession>A0ABS4CKK4</accession>
<feature type="region of interest" description="Disordered" evidence="1">
    <location>
        <begin position="35"/>
        <end position="61"/>
    </location>
</feature>
<keyword evidence="2" id="KW-0812">Transmembrane</keyword>
<keyword evidence="2" id="KW-1133">Transmembrane helix</keyword>
<keyword evidence="4" id="KW-1185">Reference proteome</keyword>
<reference evidence="3 4" key="1">
    <citation type="submission" date="2020-12" db="EMBL/GenBank/DDBJ databases">
        <title>Vagococcus allomyrinae sp. nov. and Enterococcus lavae sp. nov., isolated from the larvae of Allomyrina dichotoma.</title>
        <authorList>
            <person name="Lee S.D."/>
        </authorList>
    </citation>
    <scope>NUCLEOTIDE SEQUENCE [LARGE SCALE GENOMIC DNA]</scope>
    <source>
        <strain evidence="3 4">BWM-S5</strain>
    </source>
</reference>
<protein>
    <recommendedName>
        <fullName evidence="5">Conjugal transfer protein</fullName>
    </recommendedName>
</protein>
<evidence type="ECO:0008006" key="5">
    <source>
        <dbReference type="Google" id="ProtNLM"/>
    </source>
</evidence>
<organism evidence="3 4">
    <name type="scientific">Enterococcus larvae</name>
    <dbReference type="NCBI Taxonomy" id="2794352"/>
    <lineage>
        <taxon>Bacteria</taxon>
        <taxon>Bacillati</taxon>
        <taxon>Bacillota</taxon>
        <taxon>Bacilli</taxon>
        <taxon>Lactobacillales</taxon>
        <taxon>Enterococcaceae</taxon>
        <taxon>Enterococcus</taxon>
    </lineage>
</organism>
<gene>
    <name evidence="3" type="ORF">I6N96_12765</name>
</gene>
<name>A0ABS4CKK4_9ENTE</name>
<evidence type="ECO:0000256" key="2">
    <source>
        <dbReference type="SAM" id="Phobius"/>
    </source>
</evidence>